<name>A0ABR6WAQ2_9BACT</name>
<comment type="caution">
    <text evidence="1">The sequence shown here is derived from an EMBL/GenBank/DDBJ whole genome shotgun (WGS) entry which is preliminary data.</text>
</comment>
<gene>
    <name evidence="1" type="ORF">FH603_3548</name>
</gene>
<evidence type="ECO:0000313" key="1">
    <source>
        <dbReference type="EMBL" id="MBC3793032.1"/>
    </source>
</evidence>
<reference evidence="1 2" key="1">
    <citation type="submission" date="2019-06" db="EMBL/GenBank/DDBJ databases">
        <title>Spirosoma utsteinense sp. nov. isolated from Antarctic ice-free soils.</title>
        <authorList>
            <person name="Tahon G."/>
        </authorList>
    </citation>
    <scope>NUCLEOTIDE SEQUENCE [LARGE SCALE GENOMIC DNA]</scope>
    <source>
        <strain evidence="1 2">LMG 31447</strain>
    </source>
</reference>
<organism evidence="1 2">
    <name type="scientific">Spirosoma utsteinense</name>
    <dbReference type="NCBI Taxonomy" id="2585773"/>
    <lineage>
        <taxon>Bacteria</taxon>
        <taxon>Pseudomonadati</taxon>
        <taxon>Bacteroidota</taxon>
        <taxon>Cytophagia</taxon>
        <taxon>Cytophagales</taxon>
        <taxon>Cytophagaceae</taxon>
        <taxon>Spirosoma</taxon>
    </lineage>
</organism>
<proteinExistence type="predicted"/>
<keyword evidence="2" id="KW-1185">Reference proteome</keyword>
<evidence type="ECO:0000313" key="2">
    <source>
        <dbReference type="Proteomes" id="UP000700732"/>
    </source>
</evidence>
<protein>
    <submittedName>
        <fullName evidence="1">GDP-D-mannose dehydratase</fullName>
    </submittedName>
</protein>
<accession>A0ABR6WAQ2</accession>
<dbReference type="Proteomes" id="UP000700732">
    <property type="component" value="Unassembled WGS sequence"/>
</dbReference>
<sequence>MKKALICGVYGQNRAYLFKLLLNLGYQVYGGSINAQMSSFLNLAKQSSGTSTFKRLRSSASLLIVI</sequence>
<dbReference type="EMBL" id="VFIA01000022">
    <property type="protein sequence ID" value="MBC3793032.1"/>
    <property type="molecule type" value="Genomic_DNA"/>
</dbReference>